<dbReference type="Gene3D" id="3.10.100.10">
    <property type="entry name" value="Mannose-Binding Protein A, subunit A"/>
    <property type="match status" value="1"/>
</dbReference>
<sequence length="175" mass="19464">MDPVRADADESTFSDVHRKIAKVIFGFAFVVVIIAISLSAFGSRSTSAADCAKLGGIKSRSTDQCFIHVNEEKTFIQAELLCEAKFGGHLASIHSGFDNLYVADFSRELFPYVDQYYIGLATVHDNKEMWQDGTQLDYTNFGSKLETGKCTTVDMESAKWYEIDCFTKACFVCSV</sequence>
<evidence type="ECO:0000256" key="2">
    <source>
        <dbReference type="SAM" id="Phobius"/>
    </source>
</evidence>
<dbReference type="CDD" id="cd00037">
    <property type="entry name" value="CLECT"/>
    <property type="match status" value="1"/>
</dbReference>
<dbReference type="AlphaFoldDB" id="A0A7E4V7X2"/>
<accession>A0A7E4V7X2</accession>
<dbReference type="Pfam" id="PF00059">
    <property type="entry name" value="Lectin_C"/>
    <property type="match status" value="1"/>
</dbReference>
<dbReference type="InterPro" id="IPR016186">
    <property type="entry name" value="C-type_lectin-like/link_sf"/>
</dbReference>
<keyword evidence="2" id="KW-0472">Membrane</keyword>
<dbReference type="PANTHER" id="PTHR22991">
    <property type="entry name" value="PROTEIN CBG13490"/>
    <property type="match status" value="1"/>
</dbReference>
<evidence type="ECO:0000256" key="1">
    <source>
        <dbReference type="ARBA" id="ARBA00023157"/>
    </source>
</evidence>
<dbReference type="InterPro" id="IPR016187">
    <property type="entry name" value="CTDL_fold"/>
</dbReference>
<dbReference type="InterPro" id="IPR050976">
    <property type="entry name" value="Snaclec"/>
</dbReference>
<reference evidence="4" key="1">
    <citation type="journal article" date="2013" name="Genetics">
        <title>The draft genome and transcriptome of Panagrellus redivivus are shaped by the harsh demands of a free-living lifestyle.</title>
        <authorList>
            <person name="Srinivasan J."/>
            <person name="Dillman A.R."/>
            <person name="Macchietto M.G."/>
            <person name="Heikkinen L."/>
            <person name="Lakso M."/>
            <person name="Fracchia K.M."/>
            <person name="Antoshechkin I."/>
            <person name="Mortazavi A."/>
            <person name="Wong G."/>
            <person name="Sternberg P.W."/>
        </authorList>
    </citation>
    <scope>NUCLEOTIDE SEQUENCE [LARGE SCALE GENOMIC DNA]</scope>
    <source>
        <strain evidence="4">MT8872</strain>
    </source>
</reference>
<keyword evidence="2" id="KW-1133">Transmembrane helix</keyword>
<keyword evidence="1" id="KW-1015">Disulfide bond</keyword>
<evidence type="ECO:0000313" key="5">
    <source>
        <dbReference type="WBParaSite" id="Pan_g17638.t1"/>
    </source>
</evidence>
<dbReference type="PROSITE" id="PS50041">
    <property type="entry name" value="C_TYPE_LECTIN_2"/>
    <property type="match status" value="1"/>
</dbReference>
<protein>
    <submittedName>
        <fullName evidence="5">C-type lectin domain-containing protein</fullName>
    </submittedName>
</protein>
<reference evidence="5" key="2">
    <citation type="submission" date="2020-10" db="UniProtKB">
        <authorList>
            <consortium name="WormBaseParasite"/>
        </authorList>
    </citation>
    <scope>IDENTIFICATION</scope>
</reference>
<keyword evidence="4" id="KW-1185">Reference proteome</keyword>
<feature type="domain" description="C-type lectin" evidence="3">
    <location>
        <begin position="61"/>
        <end position="174"/>
    </location>
</feature>
<keyword evidence="2" id="KW-0812">Transmembrane</keyword>
<dbReference type="WBParaSite" id="Pan_g17638.t1">
    <property type="protein sequence ID" value="Pan_g17638.t1"/>
    <property type="gene ID" value="Pan_g17638"/>
</dbReference>
<dbReference type="SMART" id="SM00034">
    <property type="entry name" value="CLECT"/>
    <property type="match status" value="1"/>
</dbReference>
<feature type="transmembrane region" description="Helical" evidence="2">
    <location>
        <begin position="20"/>
        <end position="41"/>
    </location>
</feature>
<evidence type="ECO:0000259" key="3">
    <source>
        <dbReference type="PROSITE" id="PS50041"/>
    </source>
</evidence>
<dbReference type="SUPFAM" id="SSF56436">
    <property type="entry name" value="C-type lectin-like"/>
    <property type="match status" value="1"/>
</dbReference>
<evidence type="ECO:0000313" key="4">
    <source>
        <dbReference type="Proteomes" id="UP000492821"/>
    </source>
</evidence>
<dbReference type="InterPro" id="IPR001304">
    <property type="entry name" value="C-type_lectin-like"/>
</dbReference>
<proteinExistence type="predicted"/>
<organism evidence="4 5">
    <name type="scientific">Panagrellus redivivus</name>
    <name type="common">Microworm</name>
    <dbReference type="NCBI Taxonomy" id="6233"/>
    <lineage>
        <taxon>Eukaryota</taxon>
        <taxon>Metazoa</taxon>
        <taxon>Ecdysozoa</taxon>
        <taxon>Nematoda</taxon>
        <taxon>Chromadorea</taxon>
        <taxon>Rhabditida</taxon>
        <taxon>Tylenchina</taxon>
        <taxon>Panagrolaimomorpha</taxon>
        <taxon>Panagrolaimoidea</taxon>
        <taxon>Panagrolaimidae</taxon>
        <taxon>Panagrellus</taxon>
    </lineage>
</organism>
<dbReference type="PANTHER" id="PTHR22991:SF40">
    <property type="entry name" value="PROTEIN CBG13490"/>
    <property type="match status" value="1"/>
</dbReference>
<name>A0A7E4V7X2_PANRE</name>
<dbReference type="Proteomes" id="UP000492821">
    <property type="component" value="Unassembled WGS sequence"/>
</dbReference>